<evidence type="ECO:0000313" key="1">
    <source>
        <dbReference type="EMBL" id="KAK1861435.1"/>
    </source>
</evidence>
<organism evidence="1 2">
    <name type="scientific">Pyropia yezoensis</name>
    <name type="common">Susabi-nori</name>
    <name type="synonym">Porphyra yezoensis</name>
    <dbReference type="NCBI Taxonomy" id="2788"/>
    <lineage>
        <taxon>Eukaryota</taxon>
        <taxon>Rhodophyta</taxon>
        <taxon>Bangiophyceae</taxon>
        <taxon>Bangiales</taxon>
        <taxon>Bangiaceae</taxon>
        <taxon>Pyropia</taxon>
    </lineage>
</organism>
<evidence type="ECO:0000313" key="2">
    <source>
        <dbReference type="Proteomes" id="UP000798662"/>
    </source>
</evidence>
<dbReference type="EMBL" id="CM020618">
    <property type="protein sequence ID" value="KAK1861435.1"/>
    <property type="molecule type" value="Genomic_DNA"/>
</dbReference>
<gene>
    <name evidence="1" type="ORF">I4F81_004019</name>
</gene>
<reference evidence="1" key="1">
    <citation type="submission" date="2019-11" db="EMBL/GenBank/DDBJ databases">
        <title>Nori genome reveals adaptations in red seaweeds to the harsh intertidal environment.</title>
        <authorList>
            <person name="Wang D."/>
            <person name="Mao Y."/>
        </authorList>
    </citation>
    <scope>NUCLEOTIDE SEQUENCE</scope>
    <source>
        <tissue evidence="1">Gametophyte</tissue>
    </source>
</reference>
<comment type="caution">
    <text evidence="1">The sequence shown here is derived from an EMBL/GenBank/DDBJ whole genome shotgun (WGS) entry which is preliminary data.</text>
</comment>
<name>A0ACC3BU04_PYRYE</name>
<keyword evidence="2" id="KW-1185">Reference proteome</keyword>
<proteinExistence type="predicted"/>
<dbReference type="Proteomes" id="UP000798662">
    <property type="component" value="Chromosome 1"/>
</dbReference>
<accession>A0ACC3BU04</accession>
<sequence length="821" mass="85580">MPSSTAGWAAALTDGQRVSAKRLVSVAGRVGTATGVHIPVSLYRVLFGGGMAAATTGPASSSAAASVLSQPVSLDALLERLCEHFERVGDRLEAAMTSPSRVPAVAGGVVGGGSGVGGGGSVGGVIGGPLTADSRNLSSKLSLSSLARSTSKAKFVSVASSASLEPHKDLTALVDRQEEEHRQEVEEQQLGTTFNPSFNLSIPNRSYLNTVPSQLSVPRDDSVPYVNSYVPSGGVPGSLAGSGGDVMSHVTGSGGGWPSTNGGGWGAPDLPAAGERGNDGGRHQWPGADPRARGNKSLLEFVGDILYRKGPPRERWKLGRKLGEGGNSRVYEAVHVHDGTRAAVKVIDKQLLSADQAERRLWYEVYAFKLLGMSGGHPNIVELLEVGEDAEYVYLCMELLVGGELFSRITDQGQYTEKHAAALVEAMLSALRLCHDLNITHRDVKPENWVFTDTGPDAVVKLIDFGICFYSEDPTALCRSIIGTPLYVAPEVLLRQPYGPEADLWSLGVIVYIMLSGRPPFDDIDQVKLIKKIKYHSVEFAGRDWVLISEEGKDFLSRLLHKDPSDRMDAKQALKHRWLKNNRNEATTANLFNVAQTNVIRYNAMKRWKAAIHLVQALNRMQSGIVSSQPVLDSSATASGNLPTPTRRSTPPSQPNSLRAGMMDVAPASGSTAPGGGGGVGGASSSAASPPSHAYIDAMSGGSRGSLAAGALDTSQDVSGWRPIQGFSARRPGTSAAGNGSSSVAGAGAGRGKGSGAGGGLGTTGGQLQTLEASALTATAAQLQPRMGGQARGWAAFVGRCFGGARLSGGRSSSAPSAGSK</sequence>
<protein>
    <submittedName>
        <fullName evidence="1">Uncharacterized protein</fullName>
    </submittedName>
</protein>